<dbReference type="Gene3D" id="3.40.930.10">
    <property type="entry name" value="Mannitol-specific EII, Chain A"/>
    <property type="match status" value="1"/>
</dbReference>
<dbReference type="OrthoDB" id="370976at2"/>
<dbReference type="Pfam" id="PF00359">
    <property type="entry name" value="PTS_EIIA_2"/>
    <property type="match status" value="1"/>
</dbReference>
<dbReference type="InterPro" id="IPR016152">
    <property type="entry name" value="PTrfase/Anion_transptr"/>
</dbReference>
<evidence type="ECO:0000313" key="2">
    <source>
        <dbReference type="EMBL" id="PRR82411.1"/>
    </source>
</evidence>
<name>A0A2T0BET6_9CLOT</name>
<evidence type="ECO:0000313" key="3">
    <source>
        <dbReference type="Proteomes" id="UP000239471"/>
    </source>
</evidence>
<keyword evidence="3" id="KW-1185">Reference proteome</keyword>
<dbReference type="SUPFAM" id="SSF55804">
    <property type="entry name" value="Phoshotransferase/anion transport protein"/>
    <property type="match status" value="1"/>
</dbReference>
<proteinExistence type="predicted"/>
<dbReference type="Proteomes" id="UP000239471">
    <property type="component" value="Unassembled WGS sequence"/>
</dbReference>
<dbReference type="RefSeq" id="WP_106059730.1">
    <property type="nucleotide sequence ID" value="NZ_PVXQ01000016.1"/>
</dbReference>
<comment type="caution">
    <text evidence="2">The sequence shown here is derived from an EMBL/GenBank/DDBJ whole genome shotgun (WGS) entry which is preliminary data.</text>
</comment>
<dbReference type="EMBL" id="PVXQ01000016">
    <property type="protein sequence ID" value="PRR82411.1"/>
    <property type="molecule type" value="Genomic_DNA"/>
</dbReference>
<accession>A0A2T0BET6</accession>
<organism evidence="2 3">
    <name type="scientific">Clostridium vincentii</name>
    <dbReference type="NCBI Taxonomy" id="52704"/>
    <lineage>
        <taxon>Bacteria</taxon>
        <taxon>Bacillati</taxon>
        <taxon>Bacillota</taxon>
        <taxon>Clostridia</taxon>
        <taxon>Eubacteriales</taxon>
        <taxon>Clostridiaceae</taxon>
        <taxon>Clostridium</taxon>
    </lineage>
</organism>
<dbReference type="PANTHER" id="PTHR47738:SF3">
    <property type="entry name" value="PHOSPHOTRANSFERASE SYSTEM MANNITOL_FRUCTOSE-SPECIFIC IIA DOMAIN CONTAINING PROTEIN"/>
    <property type="match status" value="1"/>
</dbReference>
<dbReference type="InterPro" id="IPR002178">
    <property type="entry name" value="PTS_EIIA_type-2_dom"/>
</dbReference>
<feature type="domain" description="PTS EIIA type-2" evidence="1">
    <location>
        <begin position="6"/>
        <end position="158"/>
    </location>
</feature>
<dbReference type="PROSITE" id="PS51094">
    <property type="entry name" value="PTS_EIIA_TYPE_2"/>
    <property type="match status" value="1"/>
</dbReference>
<dbReference type="InterPro" id="IPR051541">
    <property type="entry name" value="PTS_SugarTrans_NitroReg"/>
</dbReference>
<reference evidence="2 3" key="1">
    <citation type="submission" date="2018-03" db="EMBL/GenBank/DDBJ databases">
        <title>Genome sequence of Clostridium vincentii DSM 10228.</title>
        <authorList>
            <person name="Poehlein A."/>
            <person name="Daniel R."/>
        </authorList>
    </citation>
    <scope>NUCLEOTIDE SEQUENCE [LARGE SCALE GENOMIC DNA]</scope>
    <source>
        <strain evidence="2 3">DSM 10228</strain>
    </source>
</reference>
<gene>
    <name evidence="2" type="ORF">CLVI_17510</name>
</gene>
<sequence length="158" mass="18308">MIKDKNQLFEHGLIFQEDFTNLDQAFEIMADKLFKLGLTKEHYLESIKEREKNYPTGIDLSVIEKDFPNVAIPHTESEYCNATKVILVKLQNEINVKNMMDSDSELKVKYLFMILNKAGEEQANILANIMDFVTNKNNINSLEKAETIEELYNVVKNN</sequence>
<dbReference type="CDD" id="cd00211">
    <property type="entry name" value="PTS_IIA_fru"/>
    <property type="match status" value="1"/>
</dbReference>
<evidence type="ECO:0000259" key="1">
    <source>
        <dbReference type="PROSITE" id="PS51094"/>
    </source>
</evidence>
<protein>
    <submittedName>
        <fullName evidence="2">PTS system galactitol-specific transporter subunit IIA</fullName>
    </submittedName>
</protein>
<dbReference type="AlphaFoldDB" id="A0A2T0BET6"/>
<dbReference type="PANTHER" id="PTHR47738">
    <property type="entry name" value="PTS SYSTEM FRUCTOSE-LIKE EIIA COMPONENT-RELATED"/>
    <property type="match status" value="1"/>
</dbReference>